<evidence type="ECO:0000256" key="6">
    <source>
        <dbReference type="ARBA" id="ARBA00022806"/>
    </source>
</evidence>
<dbReference type="Pfam" id="PF18074">
    <property type="entry name" value="PriA_C"/>
    <property type="match status" value="1"/>
</dbReference>
<evidence type="ECO:0000256" key="3">
    <source>
        <dbReference type="ARBA" id="ARBA00022723"/>
    </source>
</evidence>
<dbReference type="Gene3D" id="3.40.50.300">
    <property type="entry name" value="P-loop containing nucleotide triphosphate hydrolases"/>
    <property type="match status" value="2"/>
</dbReference>
<dbReference type="Gene3D" id="3.40.1440.60">
    <property type="entry name" value="PriA, 3(prime) DNA-binding domain"/>
    <property type="match status" value="1"/>
</dbReference>
<dbReference type="InterPro" id="IPR005259">
    <property type="entry name" value="PriA"/>
</dbReference>
<dbReference type="InterPro" id="IPR027417">
    <property type="entry name" value="P-loop_NTPase"/>
</dbReference>
<evidence type="ECO:0000256" key="11">
    <source>
        <dbReference type="ARBA" id="ARBA00048988"/>
    </source>
</evidence>
<evidence type="ECO:0000256" key="8">
    <source>
        <dbReference type="ARBA" id="ARBA00022840"/>
    </source>
</evidence>
<feature type="domain" description="Helicase ATP-binding" evidence="13">
    <location>
        <begin position="299"/>
        <end position="465"/>
    </location>
</feature>
<dbReference type="InterPro" id="IPR011545">
    <property type="entry name" value="DEAD/DEAH_box_helicase_dom"/>
</dbReference>
<evidence type="ECO:0000256" key="10">
    <source>
        <dbReference type="ARBA" id="ARBA00023235"/>
    </source>
</evidence>
<dbReference type="AlphaFoldDB" id="A0A136WB36"/>
<keyword evidence="5 12" id="KW-0378">Hydrolase</keyword>
<evidence type="ECO:0000256" key="9">
    <source>
        <dbReference type="ARBA" id="ARBA00023125"/>
    </source>
</evidence>
<dbReference type="GO" id="GO:0008270">
    <property type="term" value="F:zinc ion binding"/>
    <property type="evidence" value="ECO:0007669"/>
    <property type="project" value="UniProtKB-UniRule"/>
</dbReference>
<keyword evidence="2 12" id="KW-0235">DNA replication</keyword>
<dbReference type="PANTHER" id="PTHR30580">
    <property type="entry name" value="PRIMOSOMAL PROTEIN N"/>
    <property type="match status" value="1"/>
</dbReference>
<dbReference type="CDD" id="cd18804">
    <property type="entry name" value="SF2_C_priA"/>
    <property type="match status" value="1"/>
</dbReference>
<dbReference type="Pfam" id="PF00270">
    <property type="entry name" value="DEAD"/>
    <property type="match status" value="1"/>
</dbReference>
<comment type="cofactor">
    <cofactor evidence="12">
        <name>Zn(2+)</name>
        <dbReference type="ChEBI" id="CHEBI:29105"/>
    </cofactor>
    <text evidence="12">Binds 2 zinc ions per subunit.</text>
</comment>
<dbReference type="EC" id="5.6.2.4" evidence="12"/>
<dbReference type="InterPro" id="IPR041222">
    <property type="entry name" value="PriA_3primeBD"/>
</dbReference>
<evidence type="ECO:0000259" key="14">
    <source>
        <dbReference type="PROSITE" id="PS51194"/>
    </source>
</evidence>
<evidence type="ECO:0000313" key="15">
    <source>
        <dbReference type="EMBL" id="KXL51728.1"/>
    </source>
</evidence>
<evidence type="ECO:0000256" key="5">
    <source>
        <dbReference type="ARBA" id="ARBA00022801"/>
    </source>
</evidence>
<comment type="subunit">
    <text evidence="12">Component of the replication restart primosome.</text>
</comment>
<keyword evidence="3 12" id="KW-0479">Metal-binding</keyword>
<comment type="similarity">
    <text evidence="12">Belongs to the helicase family. PriA subfamily.</text>
</comment>
<feature type="binding site" evidence="12">
    <location>
        <position position="536"/>
    </location>
    <ligand>
        <name>Zn(2+)</name>
        <dbReference type="ChEBI" id="CHEBI:29105"/>
        <label>2</label>
    </ligand>
</feature>
<dbReference type="NCBIfam" id="NF004066">
    <property type="entry name" value="PRK05580.1-3"/>
    <property type="match status" value="1"/>
</dbReference>
<feature type="binding site" evidence="12">
    <location>
        <position position="527"/>
    </location>
    <ligand>
        <name>Zn(2+)</name>
        <dbReference type="ChEBI" id="CHEBI:29105"/>
        <label>1</label>
    </ligand>
</feature>
<comment type="catalytic activity">
    <reaction evidence="12">
        <text>Couples ATP hydrolysis with the unwinding of duplex DNA by translocating in the 3'-5' direction.</text>
        <dbReference type="EC" id="5.6.2.4"/>
    </reaction>
</comment>
<feature type="binding site" evidence="12">
    <location>
        <position position="530"/>
    </location>
    <ligand>
        <name>Zn(2+)</name>
        <dbReference type="ChEBI" id="CHEBI:29105"/>
        <label>1</label>
    </ligand>
</feature>
<dbReference type="FunFam" id="3.40.50.300:FF:000489">
    <property type="entry name" value="Primosome assembly protein PriA"/>
    <property type="match status" value="1"/>
</dbReference>
<feature type="binding site" evidence="12">
    <location>
        <position position="570"/>
    </location>
    <ligand>
        <name>Zn(2+)</name>
        <dbReference type="ChEBI" id="CHEBI:29105"/>
        <label>1</label>
    </ligand>
</feature>
<evidence type="ECO:0000256" key="4">
    <source>
        <dbReference type="ARBA" id="ARBA00022741"/>
    </source>
</evidence>
<dbReference type="SUPFAM" id="SSF52540">
    <property type="entry name" value="P-loop containing nucleoside triphosphate hydrolases"/>
    <property type="match status" value="1"/>
</dbReference>
<dbReference type="CDD" id="cd17929">
    <property type="entry name" value="DEXHc_priA"/>
    <property type="match status" value="1"/>
</dbReference>
<dbReference type="SMART" id="SM00487">
    <property type="entry name" value="DEXDc"/>
    <property type="match status" value="1"/>
</dbReference>
<accession>A0A136WB36</accession>
<dbReference type="InterPro" id="IPR040498">
    <property type="entry name" value="PriA_CRR"/>
</dbReference>
<keyword evidence="10 12" id="KW-0413">Isomerase</keyword>
<evidence type="ECO:0000256" key="12">
    <source>
        <dbReference type="HAMAP-Rule" id="MF_00983"/>
    </source>
</evidence>
<feature type="domain" description="Helicase C-terminal" evidence="14">
    <location>
        <begin position="562"/>
        <end position="716"/>
    </location>
</feature>
<dbReference type="InterPro" id="IPR042115">
    <property type="entry name" value="PriA_3primeBD_sf"/>
</dbReference>
<keyword evidence="16" id="KW-1185">Reference proteome</keyword>
<keyword evidence="8 12" id="KW-0067">ATP-binding</keyword>
<dbReference type="InterPro" id="IPR041236">
    <property type="entry name" value="PriA_C"/>
</dbReference>
<keyword evidence="1 12" id="KW-0639">Primosome</keyword>
<evidence type="ECO:0000256" key="7">
    <source>
        <dbReference type="ARBA" id="ARBA00022833"/>
    </source>
</evidence>
<dbReference type="Pfam" id="PF17764">
    <property type="entry name" value="PriA_3primeBD"/>
    <property type="match status" value="1"/>
</dbReference>
<dbReference type="GO" id="GO:0006310">
    <property type="term" value="P:DNA recombination"/>
    <property type="evidence" value="ECO:0007669"/>
    <property type="project" value="InterPro"/>
</dbReference>
<feature type="binding site" evidence="12">
    <location>
        <position position="554"/>
    </location>
    <ligand>
        <name>Zn(2+)</name>
        <dbReference type="ChEBI" id="CHEBI:29105"/>
        <label>2</label>
    </ligand>
</feature>
<keyword evidence="6 12" id="KW-0347">Helicase</keyword>
<protein>
    <recommendedName>
        <fullName evidence="12">Replication restart protein PriA</fullName>
    </recommendedName>
    <alternativeName>
        <fullName evidence="12">ATP-dependent DNA helicase PriA</fullName>
        <ecNumber evidence="12">5.6.2.4</ecNumber>
    </alternativeName>
    <alternativeName>
        <fullName evidence="12">DNA 3'-5' helicase PriA</fullName>
    </alternativeName>
</protein>
<dbReference type="InterPro" id="IPR001650">
    <property type="entry name" value="Helicase_C-like"/>
</dbReference>
<evidence type="ECO:0000313" key="16">
    <source>
        <dbReference type="Proteomes" id="UP000070539"/>
    </source>
</evidence>
<dbReference type="SMART" id="SM00490">
    <property type="entry name" value="HELICc"/>
    <property type="match status" value="1"/>
</dbReference>
<dbReference type="FunFam" id="3.40.1440.60:FF:000001">
    <property type="entry name" value="Primosomal protein N"/>
    <property type="match status" value="1"/>
</dbReference>
<dbReference type="Proteomes" id="UP000070539">
    <property type="component" value="Unassembled WGS sequence"/>
</dbReference>
<dbReference type="GO" id="GO:0005524">
    <property type="term" value="F:ATP binding"/>
    <property type="evidence" value="ECO:0007669"/>
    <property type="project" value="UniProtKB-UniRule"/>
</dbReference>
<dbReference type="GO" id="GO:0006302">
    <property type="term" value="P:double-strand break repair"/>
    <property type="evidence" value="ECO:0007669"/>
    <property type="project" value="InterPro"/>
</dbReference>
<proteinExistence type="inferred from homology"/>
<dbReference type="PROSITE" id="PS51194">
    <property type="entry name" value="HELICASE_CTER"/>
    <property type="match status" value="1"/>
</dbReference>
<dbReference type="STRING" id="36847.CLNEO_28740"/>
<feature type="binding site" evidence="12">
    <location>
        <position position="557"/>
    </location>
    <ligand>
        <name>Zn(2+)</name>
        <dbReference type="ChEBI" id="CHEBI:29105"/>
        <label>2</label>
    </ligand>
</feature>
<dbReference type="HAMAP" id="MF_00983">
    <property type="entry name" value="PriA"/>
    <property type="match status" value="1"/>
</dbReference>
<dbReference type="EMBL" id="LRVM01000016">
    <property type="protein sequence ID" value="KXL51728.1"/>
    <property type="molecule type" value="Genomic_DNA"/>
</dbReference>
<comment type="function">
    <text evidence="12">Initiates the restart of stalled replication forks, which reloads the replicative helicase on sites other than the origin of replication. Recognizes and binds to abandoned replication forks and remodels them to uncover a helicase loading site. Promotes assembly of the primosome at these replication forks.</text>
</comment>
<dbReference type="PROSITE" id="PS51192">
    <property type="entry name" value="HELICASE_ATP_BIND_1"/>
    <property type="match status" value="1"/>
</dbReference>
<dbReference type="GO" id="GO:0006270">
    <property type="term" value="P:DNA replication initiation"/>
    <property type="evidence" value="ECO:0007669"/>
    <property type="project" value="TreeGrafter"/>
</dbReference>
<dbReference type="Pfam" id="PF18319">
    <property type="entry name" value="Zn_ribbon_PriA"/>
    <property type="match status" value="1"/>
</dbReference>
<dbReference type="GO" id="GO:1990077">
    <property type="term" value="C:primosome complex"/>
    <property type="evidence" value="ECO:0007669"/>
    <property type="project" value="UniProtKB-UniRule"/>
</dbReference>
<keyword evidence="7 12" id="KW-0862">Zinc</keyword>
<dbReference type="GO" id="GO:0016887">
    <property type="term" value="F:ATP hydrolysis activity"/>
    <property type="evidence" value="ECO:0007669"/>
    <property type="project" value="RHEA"/>
</dbReference>
<evidence type="ECO:0000259" key="13">
    <source>
        <dbReference type="PROSITE" id="PS51192"/>
    </source>
</evidence>
<dbReference type="NCBIfam" id="TIGR00595">
    <property type="entry name" value="priA"/>
    <property type="match status" value="1"/>
</dbReference>
<gene>
    <name evidence="12 15" type="primary">priA</name>
    <name evidence="15" type="ORF">CLNEO_28740</name>
</gene>
<dbReference type="InterPro" id="IPR014001">
    <property type="entry name" value="Helicase_ATP-bd"/>
</dbReference>
<evidence type="ECO:0000256" key="1">
    <source>
        <dbReference type="ARBA" id="ARBA00022515"/>
    </source>
</evidence>
<organism evidence="15 16">
    <name type="scientific">Anaerotignum neopropionicum</name>
    <dbReference type="NCBI Taxonomy" id="36847"/>
    <lineage>
        <taxon>Bacteria</taxon>
        <taxon>Bacillati</taxon>
        <taxon>Bacillota</taxon>
        <taxon>Clostridia</taxon>
        <taxon>Lachnospirales</taxon>
        <taxon>Anaerotignaceae</taxon>
        <taxon>Anaerotignum</taxon>
    </lineage>
</organism>
<dbReference type="GO" id="GO:0003677">
    <property type="term" value="F:DNA binding"/>
    <property type="evidence" value="ECO:0007669"/>
    <property type="project" value="UniProtKB-UniRule"/>
</dbReference>
<feature type="binding site" evidence="12">
    <location>
        <position position="567"/>
    </location>
    <ligand>
        <name>Zn(2+)</name>
        <dbReference type="ChEBI" id="CHEBI:29105"/>
        <label>1</label>
    </ligand>
</feature>
<dbReference type="GO" id="GO:0006269">
    <property type="term" value="P:DNA replication, synthesis of primer"/>
    <property type="evidence" value="ECO:0007669"/>
    <property type="project" value="UniProtKB-KW"/>
</dbReference>
<comment type="catalytic activity">
    <reaction evidence="11 12">
        <text>ATP + H2O = ADP + phosphate + H(+)</text>
        <dbReference type="Rhea" id="RHEA:13065"/>
        <dbReference type="ChEBI" id="CHEBI:15377"/>
        <dbReference type="ChEBI" id="CHEBI:15378"/>
        <dbReference type="ChEBI" id="CHEBI:30616"/>
        <dbReference type="ChEBI" id="CHEBI:43474"/>
        <dbReference type="ChEBI" id="CHEBI:456216"/>
        <dbReference type="EC" id="5.6.2.4"/>
    </reaction>
</comment>
<comment type="caution">
    <text evidence="15">The sequence shown here is derived from an EMBL/GenBank/DDBJ whole genome shotgun (WGS) entry which is preliminary data.</text>
</comment>
<evidence type="ECO:0000256" key="2">
    <source>
        <dbReference type="ARBA" id="ARBA00022705"/>
    </source>
</evidence>
<dbReference type="GO" id="GO:0043138">
    <property type="term" value="F:3'-5' DNA helicase activity"/>
    <property type="evidence" value="ECO:0007669"/>
    <property type="project" value="UniProtKB-EC"/>
</dbReference>
<dbReference type="PATRIC" id="fig|36847.3.peg.3363"/>
<sequence length="822" mass="92582">MKGGRKMKFARVIVGMNNPETDRVFDYRIPEKFEDIAIQGMRVIVPFGKKNTKTEGYILSLSNVSEISQEKLKDLLEILDEGKPIFTPAMLRLAEWMKDKYFCTLNQCLQAIMPSGIRTKSVWYASLTDRKDIPKCGKMEQTVLDALADMGGAAELTEMEKIFGRGCKSILQQLQKKNIISLKQRLLRSDFKIEKRFFSINFNATLLENAMKKAQQDKRLQGQKMLFDLLLEKGECSMEEIKGKGINDSPVKTLLAKGMIQERREEKKRAVFSLDDYEKTSPFHPTSQQANALAVIEKQLIIPVKKPILLHGITGSGKTEIYMQSIAKVLAMGKQAVVLVPEISLTPQMMERFISRFGAAVSITHSRLSAGERLDQWKKAREGEVSVIIGPRSALFMPFSNLGMIIVDEVHENSYISDITPKYDAREAAKKLAEDTGAVLIMGSATPDLVTYHKATMREYLLLELTERTGGGFLPQMHIVDMRKELEEGNRSSFSRVLQQEIAKNLEKGEQTMLFLNRRGFATFVSCRSCGHVMRCRDCNISYTYHAKENALMCHYCGKTVENPKTCPVCGSKYIRYFGTGTQKIEDEARRLFPKAKILRMDLDTTSGKGSHNRILEAFRHGQADILVGTQMIAKGHDFPNVSLVGIMAADTSLNTGSFYASENTFQLITQAGGRAGRVNDTGRVYVQTYQPKHYAITHAAKQDYKGFYGEEILLRYMMGYPPFGAFFSVLVSGQNAQETVLASEGLGRLFQEGNQDGNFFVMGPVAAVLSKFRGEFRQRILIQGKEEEALAQFVVRIVEKAKKNTKKEIYFNLTPNPMNIV</sequence>
<keyword evidence="4 12" id="KW-0547">Nucleotide-binding</keyword>
<reference evidence="15 16" key="1">
    <citation type="submission" date="2016-01" db="EMBL/GenBank/DDBJ databases">
        <title>Genome sequence of Clostridium neopropionicum X4, DSM-3847.</title>
        <authorList>
            <person name="Poehlein A."/>
            <person name="Beck M.H."/>
            <person name="Bengelsdorf F.R."/>
            <person name="Daniel R."/>
            <person name="Duerre P."/>
        </authorList>
    </citation>
    <scope>NUCLEOTIDE SEQUENCE [LARGE SCALE GENOMIC DNA]</scope>
    <source>
        <strain evidence="15 16">DSM-3847</strain>
    </source>
</reference>
<dbReference type="PANTHER" id="PTHR30580:SF0">
    <property type="entry name" value="PRIMOSOMAL PROTEIN N"/>
    <property type="match status" value="1"/>
</dbReference>
<keyword evidence="9 12" id="KW-0238">DNA-binding</keyword>
<name>A0A136WB36_9FIRM</name>
<dbReference type="Pfam" id="PF00271">
    <property type="entry name" value="Helicase_C"/>
    <property type="match status" value="1"/>
</dbReference>
<feature type="binding site" evidence="12">
    <location>
        <position position="539"/>
    </location>
    <ligand>
        <name>Zn(2+)</name>
        <dbReference type="ChEBI" id="CHEBI:29105"/>
        <label>2</label>
    </ligand>
</feature>